<dbReference type="VEuPathDB" id="FungiDB:RhiirFUN_018899"/>
<dbReference type="AlphaFoldDB" id="U9U2M4"/>
<dbReference type="EMBL" id="KI287626">
    <property type="protein sequence ID" value="ESA09891.1"/>
    <property type="molecule type" value="Genomic_DNA"/>
</dbReference>
<gene>
    <name evidence="2" type="ORF">GLOINDRAFT_3384</name>
</gene>
<keyword evidence="1" id="KW-0175">Coiled coil</keyword>
<reference evidence="2" key="1">
    <citation type="submission" date="2013-07" db="EMBL/GenBank/DDBJ databases">
        <title>The genome of an arbuscular mycorrhizal fungus provides insights into the evolution of the oldest plant symbiosis.</title>
        <authorList>
            <consortium name="DOE Joint Genome Institute"/>
            <person name="Tisserant E."/>
            <person name="Malbreil M."/>
            <person name="Kuo A."/>
            <person name="Kohler A."/>
            <person name="Symeonidi A."/>
            <person name="Balestrini R."/>
            <person name="Charron P."/>
            <person name="Duensing N."/>
            <person name="Frei-dit-Frey N."/>
            <person name="Gianinazzi-Pearson V."/>
            <person name="Gilbert B."/>
            <person name="Handa Y."/>
            <person name="Hijri M."/>
            <person name="Kaul R."/>
            <person name="Kawaguchi M."/>
            <person name="Krajinski F."/>
            <person name="Lammers P."/>
            <person name="Lapierre D."/>
            <person name="Masclaux F.G."/>
            <person name="Murat C."/>
            <person name="Morin E."/>
            <person name="Ndikumana S."/>
            <person name="Pagni M."/>
            <person name="Petitpierre D."/>
            <person name="Requena N."/>
            <person name="Rosikiewicz P."/>
            <person name="Riley R."/>
            <person name="Saito K."/>
            <person name="San Clemente H."/>
            <person name="Shapiro H."/>
            <person name="van Tuinen D."/>
            <person name="Becard G."/>
            <person name="Bonfante P."/>
            <person name="Paszkowski U."/>
            <person name="Shachar-Hill Y."/>
            <person name="Young J.P."/>
            <person name="Sanders I.R."/>
            <person name="Henrissat B."/>
            <person name="Rensing S.A."/>
            <person name="Grigoriev I.V."/>
            <person name="Corradi N."/>
            <person name="Roux C."/>
            <person name="Martin F."/>
        </authorList>
    </citation>
    <scope>NUCLEOTIDE SEQUENCE</scope>
    <source>
        <strain evidence="2">DAOM 197198</strain>
    </source>
</reference>
<dbReference type="HOGENOM" id="CLU_614148_0_0_1"/>
<sequence length="446" mass="51757">MCRKLTNNLQRSPINESLPYRIPSLFSSQEEPIILSSDEDIKKREHAKEPKRGVEKEVIQKYDSLPENKQVNNVQQTFFKFGFVHFENEVERDNFFNYVKEQSFTGSRGKILNFNRAKAKKVHYRDDDIEVQPLLHIPSQSQSETLQSQTSQSQTSQMQLQLQLQTSQTSQSQTSQSQLQTSPQYNIFESSDELIVYIQAITVEKNSIEIETNNFEARNIYVKFKYNQEIEAGLQCKKGSFHILKDEIEISIHLPKSTSSRSNLIQRYLKYPSRNISSNIKQNTINTSSSKIPQISQSIPKIHLPKSVANLPKLSRQPLDETERDLKVENEKLKAHVEELETKLNKIFLELKETQDLNETLIAINEEFRKKNDDLYKKLEIYKNLRKPSIVEKGKSTRKHASGFVLIFIGNLDHSLAIQNAKLTRARSYNYTLQHLDVEPPKNTLQ</sequence>
<protein>
    <submittedName>
        <fullName evidence="2">Uncharacterized protein</fullName>
    </submittedName>
</protein>
<evidence type="ECO:0000256" key="1">
    <source>
        <dbReference type="SAM" id="Coils"/>
    </source>
</evidence>
<accession>U9U2M4</accession>
<evidence type="ECO:0000313" key="2">
    <source>
        <dbReference type="EMBL" id="ESA09891.1"/>
    </source>
</evidence>
<feature type="coiled-coil region" evidence="1">
    <location>
        <begin position="319"/>
        <end position="385"/>
    </location>
</feature>
<name>U9U2M4_RHIID</name>
<organism evidence="2">
    <name type="scientific">Rhizophagus irregularis (strain DAOM 181602 / DAOM 197198 / MUCL 43194)</name>
    <name type="common">Arbuscular mycorrhizal fungus</name>
    <name type="synonym">Glomus intraradices</name>
    <dbReference type="NCBI Taxonomy" id="747089"/>
    <lineage>
        <taxon>Eukaryota</taxon>
        <taxon>Fungi</taxon>
        <taxon>Fungi incertae sedis</taxon>
        <taxon>Mucoromycota</taxon>
        <taxon>Glomeromycotina</taxon>
        <taxon>Glomeromycetes</taxon>
        <taxon>Glomerales</taxon>
        <taxon>Glomeraceae</taxon>
        <taxon>Rhizophagus</taxon>
    </lineage>
</organism>
<proteinExistence type="predicted"/>